<keyword evidence="2" id="KW-1185">Reference proteome</keyword>
<dbReference type="Proteomes" id="UP000319776">
    <property type="component" value="Unassembled WGS sequence"/>
</dbReference>
<proteinExistence type="predicted"/>
<dbReference type="AlphaFoldDB" id="A0A501X978"/>
<accession>A0A501X978</accession>
<dbReference type="RefSeq" id="WP_140781524.1">
    <property type="nucleotide sequence ID" value="NZ_VFSS01000011.1"/>
</dbReference>
<sequence>MKKFNRKFYIKQTNQIIDKKLKQVKSIYSICGDFWQIFLNLKFYQIKDINEDIKLMKIMLYCLNKRFPNNEYVILLKEKTYQLIKERRKIIWLTKLQKNSQIK</sequence>
<gene>
    <name evidence="1" type="ORF">FJO69_02665</name>
</gene>
<evidence type="ECO:0000313" key="2">
    <source>
        <dbReference type="Proteomes" id="UP000319776"/>
    </source>
</evidence>
<reference evidence="1 2" key="1">
    <citation type="submission" date="2019-06" db="EMBL/GenBank/DDBJ databases">
        <title>Mycoplasma falconis type strain whole genome sequence.</title>
        <authorList>
            <person name="Spergser J."/>
        </authorList>
    </citation>
    <scope>NUCLEOTIDE SEQUENCE [LARGE SCALE GENOMIC DNA]</scope>
    <source>
        <strain evidence="1 2">ATCC 51372</strain>
    </source>
</reference>
<comment type="caution">
    <text evidence="1">The sequence shown here is derived from an EMBL/GenBank/DDBJ whole genome shotgun (WGS) entry which is preliminary data.</text>
</comment>
<evidence type="ECO:0000313" key="1">
    <source>
        <dbReference type="EMBL" id="TPE56923.1"/>
    </source>
</evidence>
<name>A0A501X978_9BACT</name>
<protein>
    <submittedName>
        <fullName evidence="1">Uncharacterized protein</fullName>
    </submittedName>
</protein>
<dbReference type="EMBL" id="VFSS01000011">
    <property type="protein sequence ID" value="TPE56923.1"/>
    <property type="molecule type" value="Genomic_DNA"/>
</dbReference>
<organism evidence="1 2">
    <name type="scientific">[Mycoplasma] falconis</name>
    <dbReference type="NCBI Taxonomy" id="92403"/>
    <lineage>
        <taxon>Bacteria</taxon>
        <taxon>Bacillati</taxon>
        <taxon>Mycoplasmatota</taxon>
        <taxon>Mycoplasmoidales</taxon>
        <taxon>Metamycoplasmataceae</taxon>
        <taxon>Metamycoplasma</taxon>
    </lineage>
</organism>